<evidence type="ECO:0000313" key="2">
    <source>
        <dbReference type="Proteomes" id="UP000024635"/>
    </source>
</evidence>
<name>A0A016X2D6_9BILA</name>
<gene>
    <name evidence="1" type="primary">Acey_s0411.g958</name>
    <name evidence="1" type="ORF">Y032_0411g958</name>
</gene>
<sequence length="73" mass="8065">MYNDAGNVFVGSDHFTSAMPSRNSSTKSRGCMNGIARCVKFCVYSTHLSMSLISCEIESEDEFSRGLRISEES</sequence>
<accession>A0A016X2D6</accession>
<protein>
    <submittedName>
        <fullName evidence="1">Uncharacterized protein</fullName>
    </submittedName>
</protein>
<comment type="caution">
    <text evidence="1">The sequence shown here is derived from an EMBL/GenBank/DDBJ whole genome shotgun (WGS) entry which is preliminary data.</text>
</comment>
<proteinExistence type="predicted"/>
<dbReference type="AlphaFoldDB" id="A0A016X2D6"/>
<reference evidence="2" key="1">
    <citation type="journal article" date="2015" name="Nat. Genet.">
        <title>The genome and transcriptome of the zoonotic hookworm Ancylostoma ceylanicum identify infection-specific gene families.</title>
        <authorList>
            <person name="Schwarz E.M."/>
            <person name="Hu Y."/>
            <person name="Antoshechkin I."/>
            <person name="Miller M.M."/>
            <person name="Sternberg P.W."/>
            <person name="Aroian R.V."/>
        </authorList>
    </citation>
    <scope>NUCLEOTIDE SEQUENCE</scope>
    <source>
        <strain evidence="2">HY135</strain>
    </source>
</reference>
<organism evidence="1 2">
    <name type="scientific">Ancylostoma ceylanicum</name>
    <dbReference type="NCBI Taxonomy" id="53326"/>
    <lineage>
        <taxon>Eukaryota</taxon>
        <taxon>Metazoa</taxon>
        <taxon>Ecdysozoa</taxon>
        <taxon>Nematoda</taxon>
        <taxon>Chromadorea</taxon>
        <taxon>Rhabditida</taxon>
        <taxon>Rhabditina</taxon>
        <taxon>Rhabditomorpha</taxon>
        <taxon>Strongyloidea</taxon>
        <taxon>Ancylostomatidae</taxon>
        <taxon>Ancylostomatinae</taxon>
        <taxon>Ancylostoma</taxon>
    </lineage>
</organism>
<evidence type="ECO:0000313" key="1">
    <source>
        <dbReference type="EMBL" id="EYC46001.1"/>
    </source>
</evidence>
<dbReference type="Proteomes" id="UP000024635">
    <property type="component" value="Unassembled WGS sequence"/>
</dbReference>
<keyword evidence="2" id="KW-1185">Reference proteome</keyword>
<dbReference type="EMBL" id="JARK01000011">
    <property type="protein sequence ID" value="EYC46001.1"/>
    <property type="molecule type" value="Genomic_DNA"/>
</dbReference>